<dbReference type="InParanoid" id="B8MUQ8"/>
<proteinExistence type="predicted"/>
<sequence>MSTKAVLITDQLEKPESDSSHYRVLLVCNLNTAKASASVNVKAGTFNDKGLPGMAHPNSIP</sequence>
<dbReference type="Gene3D" id="3.30.830.10">
    <property type="entry name" value="Metalloenzyme, LuxS/M16 peptidase-like"/>
    <property type="match status" value="1"/>
</dbReference>
<evidence type="ECO:0000313" key="1">
    <source>
        <dbReference type="EMBL" id="EED11725.1"/>
    </source>
</evidence>
<reference evidence="2" key="1">
    <citation type="journal article" date="2015" name="Genome Announc.">
        <title>Genome sequence of the AIDS-associated pathogen Penicillium marneffei (ATCC18224) and its near taxonomic relative Talaromyces stipitatus (ATCC10500).</title>
        <authorList>
            <person name="Nierman W.C."/>
            <person name="Fedorova-Abrams N.D."/>
            <person name="Andrianopoulos A."/>
        </authorList>
    </citation>
    <scope>NUCLEOTIDE SEQUENCE [LARGE SCALE GENOMIC DNA]</scope>
    <source>
        <strain evidence="2">ATCC 10500 / CBS 375.48 / QM 6759 / NRRL 1006</strain>
    </source>
</reference>
<name>B8MUQ8_TALSN</name>
<protein>
    <submittedName>
        <fullName evidence="1">Uncharacterized protein</fullName>
    </submittedName>
</protein>
<dbReference type="RefSeq" id="XP_002488481.1">
    <property type="nucleotide sequence ID" value="XM_002488436.1"/>
</dbReference>
<gene>
    <name evidence="1" type="ORF">TSTA_109060</name>
</gene>
<dbReference type="PhylomeDB" id="B8MUQ8"/>
<organism evidence="1 2">
    <name type="scientific">Talaromyces stipitatus (strain ATCC 10500 / CBS 375.48 / QM 6759 / NRRL 1006)</name>
    <name type="common">Penicillium stipitatum</name>
    <dbReference type="NCBI Taxonomy" id="441959"/>
    <lineage>
        <taxon>Eukaryota</taxon>
        <taxon>Fungi</taxon>
        <taxon>Dikarya</taxon>
        <taxon>Ascomycota</taxon>
        <taxon>Pezizomycotina</taxon>
        <taxon>Eurotiomycetes</taxon>
        <taxon>Eurotiomycetidae</taxon>
        <taxon>Eurotiales</taxon>
        <taxon>Trichocomaceae</taxon>
        <taxon>Talaromyces</taxon>
        <taxon>Talaromyces sect. Talaromyces</taxon>
    </lineage>
</organism>
<dbReference type="AlphaFoldDB" id="B8MUQ8"/>
<dbReference type="GeneID" id="8103162"/>
<dbReference type="Proteomes" id="UP000001745">
    <property type="component" value="Unassembled WGS sequence"/>
</dbReference>
<accession>B8MUQ8</accession>
<evidence type="ECO:0000313" key="2">
    <source>
        <dbReference type="Proteomes" id="UP000001745"/>
    </source>
</evidence>
<dbReference type="HOGENOM" id="CLU_2924301_0_0_1"/>
<keyword evidence="2" id="KW-1185">Reference proteome</keyword>
<dbReference type="VEuPathDB" id="FungiDB:TSTA_109060"/>
<dbReference type="EMBL" id="EQ962661">
    <property type="protein sequence ID" value="EED11725.1"/>
    <property type="molecule type" value="Genomic_DNA"/>
</dbReference>